<dbReference type="Proteomes" id="UP001146120">
    <property type="component" value="Unassembled WGS sequence"/>
</dbReference>
<keyword evidence="3" id="KW-1185">Reference proteome</keyword>
<gene>
    <name evidence="2" type="ORF">N0F65_000211</name>
</gene>
<dbReference type="Pfam" id="PF14968">
    <property type="entry name" value="CCDC84"/>
    <property type="match status" value="1"/>
</dbReference>
<reference evidence="2" key="2">
    <citation type="journal article" date="2023" name="Microbiol Resour">
        <title>Decontamination and Annotation of the Draft Genome Sequence of the Oomycete Lagenidium giganteum ARSEF 373.</title>
        <authorList>
            <person name="Morgan W.R."/>
            <person name="Tartar A."/>
        </authorList>
    </citation>
    <scope>NUCLEOTIDE SEQUENCE</scope>
    <source>
        <strain evidence="2">ARSEF 373</strain>
    </source>
</reference>
<sequence>MSIVMVATATMASLASQSTGTETAVETPWCAVCRCSSTVRWKKHVFTRKHQQSAAAFLAQRVEKFQAQCASAKPSTATIKHWCAFCSVDIVEWQAFVDHFSSPEHAQVVTAFCVHHRCDADKTQRTHLVLNDVARRQLVAPTTTDVAVADEQPCAQEQPLQDPMRAARVEEFLSSAASRLEVESEDGILQHPLGRHEGHRVWGGGIVKVRKNDWIPWGIDALVNEEIRSATASAAAGETMVHRVTERVRGDGLTAINQVEWGRGIGNVHTAAVPPWMVESEEEYKQCNRRELPQPSPVPEPTSTPLPRNTQTAAVSAPKHDIFSKLKPSYGPDWLPNFGSVWQEGARSKTKAAFQQKQRQNGAIGTKSERHGRQQSAVAIAAAPSELSASNDVPGVVVRLSAMYQFDGIVLIIVLTDRLFSPLQDAKKAALLAQKARLRAKLAAKRNR</sequence>
<dbReference type="AlphaFoldDB" id="A0AAV2YG68"/>
<protein>
    <submittedName>
        <fullName evidence="2">Uncharacterized protein</fullName>
    </submittedName>
</protein>
<dbReference type="PANTHER" id="PTHR31198">
    <property type="entry name" value="COILED-COIL DOMAIN-CONTAINING PROTEIN 84"/>
    <property type="match status" value="1"/>
</dbReference>
<name>A0AAV2YG68_9STRA</name>
<dbReference type="EMBL" id="DAKRPA010000436">
    <property type="protein sequence ID" value="DAZ92427.1"/>
    <property type="molecule type" value="Genomic_DNA"/>
</dbReference>
<reference evidence="2" key="1">
    <citation type="submission" date="2022-11" db="EMBL/GenBank/DDBJ databases">
        <authorList>
            <person name="Morgan W.R."/>
            <person name="Tartar A."/>
        </authorList>
    </citation>
    <scope>NUCLEOTIDE SEQUENCE</scope>
    <source>
        <strain evidence="2">ARSEF 373</strain>
    </source>
</reference>
<evidence type="ECO:0000313" key="3">
    <source>
        <dbReference type="Proteomes" id="UP001146120"/>
    </source>
</evidence>
<evidence type="ECO:0000313" key="2">
    <source>
        <dbReference type="EMBL" id="DAZ92427.1"/>
    </source>
</evidence>
<feature type="compositionally biased region" description="Polar residues" evidence="1">
    <location>
        <begin position="305"/>
        <end position="314"/>
    </location>
</feature>
<feature type="region of interest" description="Disordered" evidence="1">
    <location>
        <begin position="284"/>
        <end position="317"/>
    </location>
</feature>
<proteinExistence type="predicted"/>
<dbReference type="InterPro" id="IPR028015">
    <property type="entry name" value="CCDC84-like"/>
</dbReference>
<accession>A0AAV2YG68</accession>
<dbReference type="PANTHER" id="PTHR31198:SF1">
    <property type="entry name" value="CENTROSOMAL AT-AC SPLICING FACTOR"/>
    <property type="match status" value="1"/>
</dbReference>
<comment type="caution">
    <text evidence="2">The sequence shown here is derived from an EMBL/GenBank/DDBJ whole genome shotgun (WGS) entry which is preliminary data.</text>
</comment>
<organism evidence="2 3">
    <name type="scientific">Lagenidium giganteum</name>
    <dbReference type="NCBI Taxonomy" id="4803"/>
    <lineage>
        <taxon>Eukaryota</taxon>
        <taxon>Sar</taxon>
        <taxon>Stramenopiles</taxon>
        <taxon>Oomycota</taxon>
        <taxon>Peronosporomycetes</taxon>
        <taxon>Pythiales</taxon>
        <taxon>Pythiaceae</taxon>
    </lineage>
</organism>
<evidence type="ECO:0000256" key="1">
    <source>
        <dbReference type="SAM" id="MobiDB-lite"/>
    </source>
</evidence>
<feature type="compositionally biased region" description="Pro residues" evidence="1">
    <location>
        <begin position="294"/>
        <end position="304"/>
    </location>
</feature>